<dbReference type="OrthoDB" id="168063at2759"/>
<organism evidence="2 3">
    <name type="scientific">Pythium oligandrum</name>
    <name type="common">Mycoparasitic fungus</name>
    <dbReference type="NCBI Taxonomy" id="41045"/>
    <lineage>
        <taxon>Eukaryota</taxon>
        <taxon>Sar</taxon>
        <taxon>Stramenopiles</taxon>
        <taxon>Oomycota</taxon>
        <taxon>Peronosporomycetes</taxon>
        <taxon>Pythiales</taxon>
        <taxon>Pythiaceae</taxon>
        <taxon>Pythium</taxon>
    </lineage>
</organism>
<evidence type="ECO:0000313" key="2">
    <source>
        <dbReference type="EMBL" id="TMW62471.1"/>
    </source>
</evidence>
<keyword evidence="3" id="KW-1185">Reference proteome</keyword>
<dbReference type="EMBL" id="SPLM01000073">
    <property type="protein sequence ID" value="TMW62471.1"/>
    <property type="molecule type" value="Genomic_DNA"/>
</dbReference>
<dbReference type="AlphaFoldDB" id="A0A8K1CGN9"/>
<comment type="caution">
    <text evidence="2">The sequence shown here is derived from an EMBL/GenBank/DDBJ whole genome shotgun (WGS) entry which is preliminary data.</text>
</comment>
<evidence type="ECO:0000256" key="1">
    <source>
        <dbReference type="SAM" id="MobiDB-lite"/>
    </source>
</evidence>
<name>A0A8K1CGN9_PYTOL</name>
<sequence>MSADETWQTRARRGIASAATRERLTAYTLLVQECSQSKASQQAVGAFLRDRIDVSMQRPPVPSITRDKTFKRIGDLIFADLQAVDRALRVAAARLICQVAYEHLVNQHALMQHATNGFSVGWVYVFSVPPVFVSQYHAECATHDRNPTTQGLTKYLQQMVSSNYEAAYKNVSRYYAGGCTTFLPLCWSCTLAKNEPDETKEMTVPDPAEYLLGYYLVPRQTQFPEQDESYADELLRSMDEDDVRCIQTVKEVFDEVSEVQEDGTVIVKAQVFERCCRKETSDADLTWIVNDTINIIAPMSEYFTDSSTNGSLSWSEILIFATMHRNLLHFGSLHGTDILDDLAKLFCKLQVDFSAKPIVSSTYVWEPALVSVIQSQSKMPDAFKRQAASLVRGKSVSDALLSTPWRGLLQFRLEELAPVSWAVFLARWRSAVALERLLCEQAALASQRDTTICSVNNLRKSIVQSQPRSYRDLDELRRDLPGIYRSQDRVDVRNRSLPVFDEVDERDEDEDGDDDDENEAVDEPSLSYNLALFHRLQRSVAEIDALSQQQAEARRRMKERQWESVANNRKRAEEDEERRRVALNTKYEEKEQRLAELEQHRARLRAAQHERQVRRLERISQRQRQEQLALEERQQAIMERLEQRDQAQERVQAMKQRRPMTSRVESTPAAQTPTPPLSRRPQSARTKTSVDDGEVVVTSPPSPETLRQRALLYGQVVSRVYRAEAARRPAPPSVLTYHQPHHLTRSFSTFGAGSINAKAPRSKPVPPPSAFSTAGSSLSRRPTRRPLVTTTDSASVVRSSSTAALTSPPANACSTLVMRNAVLAVSERISIPDVPAPVVEEAHVPPFVIAAQYAALNEDYKRKFRERFNLQNVSHRLSFHVLKQYTKLVRRDLAWQTFHEMAASTRMSSHPGNASQKIHDNQRIRHNEFAGVAQKLGISLTDKALQRIARQLDVKKTGTIEWKVFYAWWSMQYDEACASSASVKNKQEDVK</sequence>
<feature type="compositionally biased region" description="Acidic residues" evidence="1">
    <location>
        <begin position="501"/>
        <end position="522"/>
    </location>
</feature>
<feature type="compositionally biased region" description="Polar residues" evidence="1">
    <location>
        <begin position="663"/>
        <end position="672"/>
    </location>
</feature>
<proteinExistence type="predicted"/>
<feature type="compositionally biased region" description="Low complexity" evidence="1">
    <location>
        <begin position="776"/>
        <end position="793"/>
    </location>
</feature>
<dbReference type="InterPro" id="IPR011992">
    <property type="entry name" value="EF-hand-dom_pair"/>
</dbReference>
<dbReference type="SUPFAM" id="SSF47473">
    <property type="entry name" value="EF-hand"/>
    <property type="match status" value="1"/>
</dbReference>
<gene>
    <name evidence="2" type="ORF">Poli38472_005089</name>
</gene>
<feature type="region of interest" description="Disordered" evidence="1">
    <location>
        <begin position="501"/>
        <end position="524"/>
    </location>
</feature>
<dbReference type="Gene3D" id="1.10.238.10">
    <property type="entry name" value="EF-hand"/>
    <property type="match status" value="1"/>
</dbReference>
<accession>A0A8K1CGN9</accession>
<reference evidence="2" key="1">
    <citation type="submission" date="2019-03" db="EMBL/GenBank/DDBJ databases">
        <title>Long read genome sequence of the mycoparasitic Pythium oligandrum ATCC 38472 isolated from sugarbeet rhizosphere.</title>
        <authorList>
            <person name="Gaulin E."/>
        </authorList>
    </citation>
    <scope>NUCLEOTIDE SEQUENCE</scope>
    <source>
        <strain evidence="2">ATCC 38472_TT</strain>
    </source>
</reference>
<dbReference type="Proteomes" id="UP000794436">
    <property type="component" value="Unassembled WGS sequence"/>
</dbReference>
<feature type="region of interest" description="Disordered" evidence="1">
    <location>
        <begin position="643"/>
        <end position="703"/>
    </location>
</feature>
<protein>
    <submittedName>
        <fullName evidence="2">Uncharacterized protein</fullName>
    </submittedName>
</protein>
<feature type="compositionally biased region" description="Basic and acidic residues" evidence="1">
    <location>
        <begin position="570"/>
        <end position="579"/>
    </location>
</feature>
<feature type="region of interest" description="Disordered" evidence="1">
    <location>
        <begin position="752"/>
        <end position="793"/>
    </location>
</feature>
<evidence type="ECO:0000313" key="3">
    <source>
        <dbReference type="Proteomes" id="UP000794436"/>
    </source>
</evidence>
<feature type="region of interest" description="Disordered" evidence="1">
    <location>
        <begin position="556"/>
        <end position="579"/>
    </location>
</feature>